<dbReference type="Proteomes" id="UP001078443">
    <property type="component" value="Unassembled WGS sequence"/>
</dbReference>
<dbReference type="InterPro" id="IPR051094">
    <property type="entry name" value="Diverse_Catalytic_Enzymes"/>
</dbReference>
<evidence type="ECO:0000256" key="1">
    <source>
        <dbReference type="ARBA" id="ARBA00012506"/>
    </source>
</evidence>
<dbReference type="PANTHER" id="PTHR35795:SF1">
    <property type="entry name" value="BIS(5'-NUCLEOSYL)-TETRAPHOSPHATASE, SYMMETRICAL"/>
    <property type="match status" value="1"/>
</dbReference>
<dbReference type="EC" id="3.6.1.41" evidence="1"/>
<accession>A0ABT4CZ61</accession>
<dbReference type="InterPro" id="IPR006674">
    <property type="entry name" value="HD_domain"/>
</dbReference>
<gene>
    <name evidence="8" type="primary">yqeK</name>
    <name evidence="8" type="ORF">OW763_07895</name>
</gene>
<dbReference type="NCBIfam" id="TIGR00277">
    <property type="entry name" value="HDIG"/>
    <property type="match status" value="1"/>
</dbReference>
<dbReference type="PROSITE" id="PS51831">
    <property type="entry name" value="HD"/>
    <property type="match status" value="1"/>
</dbReference>
<dbReference type="PANTHER" id="PTHR35795">
    <property type="entry name" value="SLR1885 PROTEIN"/>
    <property type="match status" value="1"/>
</dbReference>
<evidence type="ECO:0000256" key="4">
    <source>
        <dbReference type="ARBA" id="ARBA00022801"/>
    </source>
</evidence>
<dbReference type="SUPFAM" id="SSF109604">
    <property type="entry name" value="HD-domain/PDEase-like"/>
    <property type="match status" value="1"/>
</dbReference>
<evidence type="ECO:0000256" key="6">
    <source>
        <dbReference type="ARBA" id="ARBA00049417"/>
    </source>
</evidence>
<dbReference type="GO" id="GO:0008803">
    <property type="term" value="F:bis(5'-nucleosyl)-tetraphosphatase (symmetrical) activity"/>
    <property type="evidence" value="ECO:0007669"/>
    <property type="project" value="UniProtKB-EC"/>
</dbReference>
<keyword evidence="5" id="KW-0408">Iron</keyword>
<evidence type="ECO:0000259" key="7">
    <source>
        <dbReference type="PROSITE" id="PS51831"/>
    </source>
</evidence>
<dbReference type="Pfam" id="PF01966">
    <property type="entry name" value="HD"/>
    <property type="match status" value="1"/>
</dbReference>
<dbReference type="InterPro" id="IPR003607">
    <property type="entry name" value="HD/PDEase_dom"/>
</dbReference>
<dbReference type="InterPro" id="IPR005249">
    <property type="entry name" value="YqeK"/>
</dbReference>
<dbReference type="NCBIfam" id="TIGR00488">
    <property type="entry name" value="bis(5'-nucleosyl)-tetraphosphatase (symmetrical) YqeK"/>
    <property type="match status" value="1"/>
</dbReference>
<keyword evidence="4 8" id="KW-0378">Hydrolase</keyword>
<dbReference type="CDD" id="cd00077">
    <property type="entry name" value="HDc"/>
    <property type="match status" value="1"/>
</dbReference>
<reference evidence="8" key="1">
    <citation type="submission" date="2022-12" db="EMBL/GenBank/DDBJ databases">
        <authorList>
            <person name="Wang J."/>
        </authorList>
    </citation>
    <scope>NUCLEOTIDE SEQUENCE</scope>
    <source>
        <strain evidence="8">HY-45-18</strain>
    </source>
</reference>
<dbReference type="EMBL" id="JAPQER010000002">
    <property type="protein sequence ID" value="MCY6484276.1"/>
    <property type="molecule type" value="Genomic_DNA"/>
</dbReference>
<evidence type="ECO:0000313" key="8">
    <source>
        <dbReference type="EMBL" id="MCY6484276.1"/>
    </source>
</evidence>
<dbReference type="InterPro" id="IPR006675">
    <property type="entry name" value="HDIG_dom"/>
</dbReference>
<feature type="domain" description="HD" evidence="7">
    <location>
        <begin position="19"/>
        <end position="134"/>
    </location>
</feature>
<keyword evidence="3" id="KW-0547">Nucleotide-binding</keyword>
<name>A0ABT4CZ61_9CLOT</name>
<organism evidence="8 9">
    <name type="scientific">Clostridium aestuarii</name>
    <dbReference type="NCBI Taxonomy" id="338193"/>
    <lineage>
        <taxon>Bacteria</taxon>
        <taxon>Bacillati</taxon>
        <taxon>Bacillota</taxon>
        <taxon>Clostridia</taxon>
        <taxon>Eubacteriales</taxon>
        <taxon>Clostridiaceae</taxon>
        <taxon>Clostridium</taxon>
    </lineage>
</organism>
<comment type="caution">
    <text evidence="8">The sequence shown here is derived from an EMBL/GenBank/DDBJ whole genome shotgun (WGS) entry which is preliminary data.</text>
</comment>
<evidence type="ECO:0000256" key="5">
    <source>
        <dbReference type="ARBA" id="ARBA00023004"/>
    </source>
</evidence>
<proteinExistence type="predicted"/>
<evidence type="ECO:0000313" key="9">
    <source>
        <dbReference type="Proteomes" id="UP001078443"/>
    </source>
</evidence>
<protein>
    <recommendedName>
        <fullName evidence="1">bis(5'-nucleosyl)-tetraphosphatase (symmetrical)</fullName>
        <ecNumber evidence="1">3.6.1.41</ecNumber>
    </recommendedName>
</protein>
<dbReference type="Gene3D" id="1.10.3210.10">
    <property type="entry name" value="Hypothetical protein af1432"/>
    <property type="match status" value="1"/>
</dbReference>
<comment type="catalytic activity">
    <reaction evidence="6">
        <text>P(1),P(4)-bis(5'-adenosyl) tetraphosphate + H2O = 2 ADP + 2 H(+)</text>
        <dbReference type="Rhea" id="RHEA:24252"/>
        <dbReference type="ChEBI" id="CHEBI:15377"/>
        <dbReference type="ChEBI" id="CHEBI:15378"/>
        <dbReference type="ChEBI" id="CHEBI:58141"/>
        <dbReference type="ChEBI" id="CHEBI:456216"/>
        <dbReference type="EC" id="3.6.1.41"/>
    </reaction>
</comment>
<dbReference type="RefSeq" id="WP_268040547.1">
    <property type="nucleotide sequence ID" value="NZ_JAPQER010000002.1"/>
</dbReference>
<dbReference type="SMART" id="SM00471">
    <property type="entry name" value="HDc"/>
    <property type="match status" value="1"/>
</dbReference>
<sequence length="194" mass="22445">MWSEKKIIEYLKRNLKDKRFKHSLSVRDTAVKLAEIYGANVEKAKIAGLVHDCGKYVKNDEMLNIAEKYGYNINEVCLGNSNILHGVVGAYIAKNTMGIEDNEVLDAVVYHTTARRNMTLLDKIIYIADYIEPLRSFPGVERVRKVTYENLNEGLIMCFDNTIKYVVDKGELLHNDTIEARNYMLYSLKWRKDE</sequence>
<keyword evidence="9" id="KW-1185">Reference proteome</keyword>
<keyword evidence="2" id="KW-0479">Metal-binding</keyword>
<evidence type="ECO:0000256" key="2">
    <source>
        <dbReference type="ARBA" id="ARBA00022723"/>
    </source>
</evidence>
<evidence type="ECO:0000256" key="3">
    <source>
        <dbReference type="ARBA" id="ARBA00022741"/>
    </source>
</evidence>